<dbReference type="OrthoDB" id="9784962at2"/>
<dbReference type="CDD" id="cd01392">
    <property type="entry name" value="HTH_LacI"/>
    <property type="match status" value="1"/>
</dbReference>
<dbReference type="SMART" id="SM00354">
    <property type="entry name" value="HTH_LACI"/>
    <property type="match status" value="1"/>
</dbReference>
<evidence type="ECO:0000256" key="4">
    <source>
        <dbReference type="SAM" id="MobiDB-lite"/>
    </source>
</evidence>
<dbReference type="AlphaFoldDB" id="A0A328VL54"/>
<dbReference type="InterPro" id="IPR028082">
    <property type="entry name" value="Peripla_BP_I"/>
</dbReference>
<keyword evidence="3" id="KW-0804">Transcription</keyword>
<dbReference type="Gene3D" id="1.10.260.40">
    <property type="entry name" value="lambda repressor-like DNA-binding domains"/>
    <property type="match status" value="1"/>
</dbReference>
<dbReference type="SUPFAM" id="SSF53822">
    <property type="entry name" value="Periplasmic binding protein-like I"/>
    <property type="match status" value="1"/>
</dbReference>
<feature type="region of interest" description="Disordered" evidence="4">
    <location>
        <begin position="1"/>
        <end position="35"/>
    </location>
</feature>
<accession>A0A328VL54</accession>
<comment type="caution">
    <text evidence="6">The sequence shown here is derived from an EMBL/GenBank/DDBJ whole genome shotgun (WGS) entry which is preliminary data.</text>
</comment>
<dbReference type="RefSeq" id="WP_112430197.1">
    <property type="nucleotide sequence ID" value="NZ_MCIF01000002.1"/>
</dbReference>
<evidence type="ECO:0000259" key="5">
    <source>
        <dbReference type="PROSITE" id="PS50932"/>
    </source>
</evidence>
<name>A0A328VL54_9CHLR</name>
<evidence type="ECO:0000313" key="6">
    <source>
        <dbReference type="EMBL" id="RAQ96540.1"/>
    </source>
</evidence>
<organism evidence="6 7">
    <name type="scientific">Thermogemmatispora tikiterensis</name>
    <dbReference type="NCBI Taxonomy" id="1825093"/>
    <lineage>
        <taxon>Bacteria</taxon>
        <taxon>Bacillati</taxon>
        <taxon>Chloroflexota</taxon>
        <taxon>Ktedonobacteria</taxon>
        <taxon>Thermogemmatisporales</taxon>
        <taxon>Thermogemmatisporaceae</taxon>
        <taxon>Thermogemmatispora</taxon>
    </lineage>
</organism>
<sequence length="379" mass="41642">MTTQEQHKASAGPNEPQQSGEQLRQMLPELNTARPTIAEIARRAGVNKSTVSRALRDDPSIPQATRQRIQDLAAQLNYVPNASARHLNHARTDTIALVSRALNLDTGAGSADPFLVELLAGIADEAASHHFDVLLVRAEEGERELGVYQRILGGRHADGVILTDLRPNDHRLAYLCRHRYPHVLFGRSAEDLAEARLYPYPWAEVDNRSGARIGTEHLIGLGHRRIAFIGGGDTYHWERDRRAGYREALARANLPYDPRLCIPSGISQKDGYLLTQQLLSWEEPPTAIFAISDVLAVGVMRAALDAGVQVGPAFSVIGFDGLGLGSYLTPPLTTLRQPINEVGRILVQLLCAVLRGTPPEEPHVFLQPELIVRASTRGY</sequence>
<evidence type="ECO:0000256" key="2">
    <source>
        <dbReference type="ARBA" id="ARBA00023125"/>
    </source>
</evidence>
<dbReference type="PANTHER" id="PTHR30146">
    <property type="entry name" value="LACI-RELATED TRANSCRIPTIONAL REPRESSOR"/>
    <property type="match status" value="1"/>
</dbReference>
<keyword evidence="7" id="KW-1185">Reference proteome</keyword>
<reference evidence="6 7" key="1">
    <citation type="submission" date="2016-08" db="EMBL/GenBank/DDBJ databases">
        <title>Analysis of Carbohydrate Active Enzymes in Thermogemmatispora T81 Reveals Carbohydrate Degradation Ability.</title>
        <authorList>
            <person name="Tomazini A."/>
            <person name="Lal S."/>
            <person name="Stott M."/>
            <person name="Henrissat B."/>
            <person name="Polikarpov I."/>
            <person name="Sparling R."/>
            <person name="Levin D.B."/>
        </authorList>
    </citation>
    <scope>NUCLEOTIDE SEQUENCE [LARGE SCALE GENOMIC DNA]</scope>
    <source>
        <strain evidence="6 7">T81</strain>
    </source>
</reference>
<dbReference type="PROSITE" id="PS50932">
    <property type="entry name" value="HTH_LACI_2"/>
    <property type="match status" value="1"/>
</dbReference>
<dbReference type="InterPro" id="IPR010982">
    <property type="entry name" value="Lambda_DNA-bd_dom_sf"/>
</dbReference>
<dbReference type="PANTHER" id="PTHR30146:SF109">
    <property type="entry name" value="HTH-TYPE TRANSCRIPTIONAL REGULATOR GALS"/>
    <property type="match status" value="1"/>
</dbReference>
<dbReference type="Gene3D" id="3.40.50.2300">
    <property type="match status" value="2"/>
</dbReference>
<dbReference type="InterPro" id="IPR046335">
    <property type="entry name" value="LacI/GalR-like_sensor"/>
</dbReference>
<dbReference type="EMBL" id="MCIF01000002">
    <property type="protein sequence ID" value="RAQ96540.1"/>
    <property type="molecule type" value="Genomic_DNA"/>
</dbReference>
<dbReference type="Pfam" id="PF13377">
    <property type="entry name" value="Peripla_BP_3"/>
    <property type="match status" value="1"/>
</dbReference>
<dbReference type="SUPFAM" id="SSF47413">
    <property type="entry name" value="lambda repressor-like DNA-binding domains"/>
    <property type="match status" value="1"/>
</dbReference>
<feature type="domain" description="HTH lacI-type" evidence="5">
    <location>
        <begin position="35"/>
        <end position="89"/>
    </location>
</feature>
<dbReference type="Proteomes" id="UP000248706">
    <property type="component" value="Unassembled WGS sequence"/>
</dbReference>
<protein>
    <recommendedName>
        <fullName evidence="5">HTH lacI-type domain-containing protein</fullName>
    </recommendedName>
</protein>
<dbReference type="CDD" id="cd06292">
    <property type="entry name" value="PBP1_AglR_RafR-like"/>
    <property type="match status" value="1"/>
</dbReference>
<keyword evidence="1" id="KW-0805">Transcription regulation</keyword>
<proteinExistence type="predicted"/>
<dbReference type="InterPro" id="IPR000843">
    <property type="entry name" value="HTH_LacI"/>
</dbReference>
<evidence type="ECO:0000256" key="3">
    <source>
        <dbReference type="ARBA" id="ARBA00023163"/>
    </source>
</evidence>
<keyword evidence="2" id="KW-0238">DNA-binding</keyword>
<dbReference type="Pfam" id="PF00356">
    <property type="entry name" value="LacI"/>
    <property type="match status" value="1"/>
</dbReference>
<evidence type="ECO:0000256" key="1">
    <source>
        <dbReference type="ARBA" id="ARBA00023015"/>
    </source>
</evidence>
<gene>
    <name evidence="6" type="ORF">A4R35_13420</name>
</gene>
<dbReference type="GO" id="GO:0003700">
    <property type="term" value="F:DNA-binding transcription factor activity"/>
    <property type="evidence" value="ECO:0007669"/>
    <property type="project" value="TreeGrafter"/>
</dbReference>
<evidence type="ECO:0000313" key="7">
    <source>
        <dbReference type="Proteomes" id="UP000248706"/>
    </source>
</evidence>
<dbReference type="GO" id="GO:0000976">
    <property type="term" value="F:transcription cis-regulatory region binding"/>
    <property type="evidence" value="ECO:0007669"/>
    <property type="project" value="TreeGrafter"/>
</dbReference>